<evidence type="ECO:0000313" key="4">
    <source>
        <dbReference type="Proteomes" id="UP000297245"/>
    </source>
</evidence>
<evidence type="ECO:0000256" key="1">
    <source>
        <dbReference type="SAM" id="MobiDB-lite"/>
    </source>
</evidence>
<evidence type="ECO:0000256" key="2">
    <source>
        <dbReference type="SAM" id="Phobius"/>
    </source>
</evidence>
<organism evidence="3 4">
    <name type="scientific">Dendrothele bispora (strain CBS 962.96)</name>
    <dbReference type="NCBI Taxonomy" id="1314807"/>
    <lineage>
        <taxon>Eukaryota</taxon>
        <taxon>Fungi</taxon>
        <taxon>Dikarya</taxon>
        <taxon>Basidiomycota</taxon>
        <taxon>Agaricomycotina</taxon>
        <taxon>Agaricomycetes</taxon>
        <taxon>Agaricomycetidae</taxon>
        <taxon>Agaricales</taxon>
        <taxon>Agaricales incertae sedis</taxon>
        <taxon>Dendrothele</taxon>
    </lineage>
</organism>
<dbReference type="AlphaFoldDB" id="A0A4S8MEU5"/>
<keyword evidence="4" id="KW-1185">Reference proteome</keyword>
<reference evidence="3 4" key="1">
    <citation type="journal article" date="2019" name="Nat. Ecol. Evol.">
        <title>Megaphylogeny resolves global patterns of mushroom evolution.</title>
        <authorList>
            <person name="Varga T."/>
            <person name="Krizsan K."/>
            <person name="Foldi C."/>
            <person name="Dima B."/>
            <person name="Sanchez-Garcia M."/>
            <person name="Sanchez-Ramirez S."/>
            <person name="Szollosi G.J."/>
            <person name="Szarkandi J.G."/>
            <person name="Papp V."/>
            <person name="Albert L."/>
            <person name="Andreopoulos W."/>
            <person name="Angelini C."/>
            <person name="Antonin V."/>
            <person name="Barry K.W."/>
            <person name="Bougher N.L."/>
            <person name="Buchanan P."/>
            <person name="Buyck B."/>
            <person name="Bense V."/>
            <person name="Catcheside P."/>
            <person name="Chovatia M."/>
            <person name="Cooper J."/>
            <person name="Damon W."/>
            <person name="Desjardin D."/>
            <person name="Finy P."/>
            <person name="Geml J."/>
            <person name="Haridas S."/>
            <person name="Hughes K."/>
            <person name="Justo A."/>
            <person name="Karasinski D."/>
            <person name="Kautmanova I."/>
            <person name="Kiss B."/>
            <person name="Kocsube S."/>
            <person name="Kotiranta H."/>
            <person name="LaButti K.M."/>
            <person name="Lechner B.E."/>
            <person name="Liimatainen K."/>
            <person name="Lipzen A."/>
            <person name="Lukacs Z."/>
            <person name="Mihaltcheva S."/>
            <person name="Morgado L.N."/>
            <person name="Niskanen T."/>
            <person name="Noordeloos M.E."/>
            <person name="Ohm R.A."/>
            <person name="Ortiz-Santana B."/>
            <person name="Ovrebo C."/>
            <person name="Racz N."/>
            <person name="Riley R."/>
            <person name="Savchenko A."/>
            <person name="Shiryaev A."/>
            <person name="Soop K."/>
            <person name="Spirin V."/>
            <person name="Szebenyi C."/>
            <person name="Tomsovsky M."/>
            <person name="Tulloss R.E."/>
            <person name="Uehling J."/>
            <person name="Grigoriev I.V."/>
            <person name="Vagvolgyi C."/>
            <person name="Papp T."/>
            <person name="Martin F.M."/>
            <person name="Miettinen O."/>
            <person name="Hibbett D.S."/>
            <person name="Nagy L.G."/>
        </authorList>
    </citation>
    <scope>NUCLEOTIDE SEQUENCE [LARGE SCALE GENOMIC DNA]</scope>
    <source>
        <strain evidence="3 4">CBS 962.96</strain>
    </source>
</reference>
<evidence type="ECO:0000313" key="3">
    <source>
        <dbReference type="EMBL" id="THV01143.1"/>
    </source>
</evidence>
<protein>
    <submittedName>
        <fullName evidence="3">Uncharacterized protein</fullName>
    </submittedName>
</protein>
<feature type="compositionally biased region" description="Polar residues" evidence="1">
    <location>
        <begin position="132"/>
        <end position="159"/>
    </location>
</feature>
<keyword evidence="2" id="KW-0812">Transmembrane</keyword>
<proteinExistence type="predicted"/>
<dbReference type="EMBL" id="ML179094">
    <property type="protein sequence ID" value="THV01143.1"/>
    <property type="molecule type" value="Genomic_DNA"/>
</dbReference>
<sequence>MVTGGEHVMVTWSRELSTDPSDWVLAFAPEGQESNLFPEISVPNAGSKGGTLSVTIPSDQSIASLNRFELLAYTDRGNPSFFFTATVVIGALKTTEPSITKTVISTPSLTPKINGPASSSSTKSDSAPGASITKNDSQEASSSNPPESSIPLTSGVHNPTASNKGKLHFHAGAIAGSTVGGVVVVLMIIFCIYGRRRRRRSAVHPISEIHRDITVRSQPKSKDPRVLKLSILTTVVNMDPGKVTTPFRCSLSARTFPTIDDDDDAKKTPSFAHHYYLDQQSYARDTLSALASTATASMYTGHRQSSEISHASVEPINADPRASHEVVGTND</sequence>
<keyword evidence="2" id="KW-0472">Membrane</keyword>
<keyword evidence="2" id="KW-1133">Transmembrane helix</keyword>
<gene>
    <name evidence="3" type="ORF">K435DRAFT_419345</name>
</gene>
<accession>A0A4S8MEU5</accession>
<feature type="region of interest" description="Disordered" evidence="1">
    <location>
        <begin position="301"/>
        <end position="331"/>
    </location>
</feature>
<feature type="region of interest" description="Disordered" evidence="1">
    <location>
        <begin position="106"/>
        <end position="159"/>
    </location>
</feature>
<feature type="transmembrane region" description="Helical" evidence="2">
    <location>
        <begin position="169"/>
        <end position="193"/>
    </location>
</feature>
<dbReference type="Proteomes" id="UP000297245">
    <property type="component" value="Unassembled WGS sequence"/>
</dbReference>
<name>A0A4S8MEU5_DENBC</name>
<feature type="compositionally biased region" description="Low complexity" evidence="1">
    <location>
        <begin position="117"/>
        <end position="131"/>
    </location>
</feature>